<organism evidence="1 2">
    <name type="scientific">Colletotrichum truncatum</name>
    <name type="common">Anthracnose fungus</name>
    <name type="synonym">Colletotrichum capsici</name>
    <dbReference type="NCBI Taxonomy" id="5467"/>
    <lineage>
        <taxon>Eukaryota</taxon>
        <taxon>Fungi</taxon>
        <taxon>Dikarya</taxon>
        <taxon>Ascomycota</taxon>
        <taxon>Pezizomycotina</taxon>
        <taxon>Sordariomycetes</taxon>
        <taxon>Hypocreomycetidae</taxon>
        <taxon>Glomerellales</taxon>
        <taxon>Glomerellaceae</taxon>
        <taxon>Colletotrichum</taxon>
        <taxon>Colletotrichum truncatum species complex</taxon>
    </lineage>
</organism>
<gene>
    <name evidence="1" type="ORF">CTRU02_212970</name>
</gene>
<proteinExistence type="predicted"/>
<evidence type="ECO:0000313" key="2">
    <source>
        <dbReference type="Proteomes" id="UP000805649"/>
    </source>
</evidence>
<sequence length="97" mass="10735">MSELTEEDKIGYLGLSEVSAETLRRAHKIHPITAMQMDYSPFALEIESPQFKMLEVARELGVAVVADSPLERGLLSSAARPRAELRLRRHSGAFAAL</sequence>
<evidence type="ECO:0000313" key="1">
    <source>
        <dbReference type="EMBL" id="KAL0932017.1"/>
    </source>
</evidence>
<dbReference type="Proteomes" id="UP000805649">
    <property type="component" value="Unassembled WGS sequence"/>
</dbReference>
<keyword evidence="2" id="KW-1185">Reference proteome</keyword>
<comment type="caution">
    <text evidence="1">The sequence shown here is derived from an EMBL/GenBank/DDBJ whole genome shotgun (WGS) entry which is preliminary data.</text>
</comment>
<name>A0ACC3YJM0_COLTU</name>
<protein>
    <submittedName>
        <fullName evidence="1">Aldo/keto reductase</fullName>
    </submittedName>
</protein>
<accession>A0ACC3YJM0</accession>
<reference evidence="1 2" key="1">
    <citation type="journal article" date="2020" name="Phytopathology">
        <title>Genome Sequence Resources of Colletotrichum truncatum, C. plurivorum, C. musicola, and C. sojae: Four Species Pathogenic to Soybean (Glycine max).</title>
        <authorList>
            <person name="Rogerio F."/>
            <person name="Boufleur T.R."/>
            <person name="Ciampi-Guillardi M."/>
            <person name="Sukno S.A."/>
            <person name="Thon M.R."/>
            <person name="Massola Junior N.S."/>
            <person name="Baroncelli R."/>
        </authorList>
    </citation>
    <scope>NUCLEOTIDE SEQUENCE [LARGE SCALE GENOMIC DNA]</scope>
    <source>
        <strain evidence="1 2">CMES1059</strain>
    </source>
</reference>
<dbReference type="EMBL" id="VUJX02000009">
    <property type="protein sequence ID" value="KAL0932017.1"/>
    <property type="molecule type" value="Genomic_DNA"/>
</dbReference>